<dbReference type="SUPFAM" id="SSF53756">
    <property type="entry name" value="UDP-Glycosyltransferase/glycogen phosphorylase"/>
    <property type="match status" value="1"/>
</dbReference>
<accession>A0A1G6U186</accession>
<comment type="similarity">
    <text evidence="1">Belongs to the UDP-glycosyltransferase family.</text>
</comment>
<evidence type="ECO:0000256" key="2">
    <source>
        <dbReference type="ARBA" id="ARBA00022679"/>
    </source>
</evidence>
<dbReference type="CDD" id="cd03784">
    <property type="entry name" value="GT1_Gtf-like"/>
    <property type="match status" value="1"/>
</dbReference>
<dbReference type="EMBL" id="FMZZ01000010">
    <property type="protein sequence ID" value="SDD35108.1"/>
    <property type="molecule type" value="Genomic_DNA"/>
</dbReference>
<dbReference type="NCBIfam" id="TIGR01426">
    <property type="entry name" value="MGT"/>
    <property type="match status" value="1"/>
</dbReference>
<sequence length="400" mass="43253">MKKHFAFIALPAAGHINPTLPLVEELRGRGHRVTYAVNEHFADAVEAAGAEPFVVDWRLPPVTADAGRTTEQLAEMLMGFLTGVKRVLPDLDRWVAEDIPDAICYDMMTLPGRLLATRYGVPEVATVANFAGNESFDLGSLLTPPDFDPTHPKFAEYLAEIAKIMADYGLSFGEERITGGMVAPLNLVFIPREFQIRGDTFDDRFRFIGPSVGSRATGSQWRPPADGSPVLFVSLGTVFNDRADFFTLCAKAFAGTRWHVAMAVGDRVDPSALGEIPPNFDVRPRFPQPAVLDHATAFLSHTGMNSTMEALLNQVPLAAVPQTPEQTANARRVEELGLGRLIDTEALTPDALRAAVEEVAEDQNIRAALAAMAKHLHAAGGPTAGADALETYLATTPPDE</sequence>
<keyword evidence="5" id="KW-1185">Reference proteome</keyword>
<dbReference type="PANTHER" id="PTHR48050">
    <property type="entry name" value="STEROL 3-BETA-GLUCOSYLTRANSFERASE"/>
    <property type="match status" value="1"/>
</dbReference>
<evidence type="ECO:0000313" key="5">
    <source>
        <dbReference type="Proteomes" id="UP000199501"/>
    </source>
</evidence>
<evidence type="ECO:0000313" key="4">
    <source>
        <dbReference type="EMBL" id="SDD35108.1"/>
    </source>
</evidence>
<dbReference type="STRING" id="1271860.SAMN05216174_11053"/>
<dbReference type="GO" id="GO:0016758">
    <property type="term" value="F:hexosyltransferase activity"/>
    <property type="evidence" value="ECO:0007669"/>
    <property type="project" value="InterPro"/>
</dbReference>
<dbReference type="Pfam" id="PF06722">
    <property type="entry name" value="EryCIII-like_C"/>
    <property type="match status" value="1"/>
</dbReference>
<dbReference type="InterPro" id="IPR002213">
    <property type="entry name" value="UDP_glucos_trans"/>
</dbReference>
<name>A0A1G6U186_9PSEU</name>
<dbReference type="InterPro" id="IPR010610">
    <property type="entry name" value="EryCIII-like_C"/>
</dbReference>
<dbReference type="InterPro" id="IPR050426">
    <property type="entry name" value="Glycosyltransferase_28"/>
</dbReference>
<feature type="domain" description="Erythromycin biosynthesis protein CIII-like C-terminal" evidence="3">
    <location>
        <begin position="271"/>
        <end position="387"/>
    </location>
</feature>
<dbReference type="Proteomes" id="UP000199501">
    <property type="component" value="Unassembled WGS sequence"/>
</dbReference>
<reference evidence="5" key="1">
    <citation type="submission" date="2016-10" db="EMBL/GenBank/DDBJ databases">
        <authorList>
            <person name="Varghese N."/>
            <person name="Submissions S."/>
        </authorList>
    </citation>
    <scope>NUCLEOTIDE SEQUENCE [LARGE SCALE GENOMIC DNA]</scope>
    <source>
        <strain evidence="5">IBRC-M 10403</strain>
    </source>
</reference>
<dbReference type="Gene3D" id="3.40.50.2000">
    <property type="entry name" value="Glycogen Phosphorylase B"/>
    <property type="match status" value="2"/>
</dbReference>
<proteinExistence type="inferred from homology"/>
<dbReference type="PANTHER" id="PTHR48050:SF13">
    <property type="entry name" value="STEROL 3-BETA-GLUCOSYLTRANSFERASE UGT80A2"/>
    <property type="match status" value="1"/>
</dbReference>
<organism evidence="4 5">
    <name type="scientific">Actinokineospora iranica</name>
    <dbReference type="NCBI Taxonomy" id="1271860"/>
    <lineage>
        <taxon>Bacteria</taxon>
        <taxon>Bacillati</taxon>
        <taxon>Actinomycetota</taxon>
        <taxon>Actinomycetes</taxon>
        <taxon>Pseudonocardiales</taxon>
        <taxon>Pseudonocardiaceae</taxon>
        <taxon>Actinokineospora</taxon>
    </lineage>
</organism>
<dbReference type="GO" id="GO:0017000">
    <property type="term" value="P:antibiotic biosynthetic process"/>
    <property type="evidence" value="ECO:0007669"/>
    <property type="project" value="UniProtKB-ARBA"/>
</dbReference>
<evidence type="ECO:0000259" key="3">
    <source>
        <dbReference type="Pfam" id="PF06722"/>
    </source>
</evidence>
<dbReference type="RefSeq" id="WP_091453299.1">
    <property type="nucleotide sequence ID" value="NZ_FMZZ01000010.1"/>
</dbReference>
<dbReference type="FunFam" id="3.40.50.2000:FF:000072">
    <property type="entry name" value="Glycosyl transferase"/>
    <property type="match status" value="1"/>
</dbReference>
<dbReference type="InterPro" id="IPR006326">
    <property type="entry name" value="UDPGT_MGT-like"/>
</dbReference>
<dbReference type="GO" id="GO:0008194">
    <property type="term" value="F:UDP-glycosyltransferase activity"/>
    <property type="evidence" value="ECO:0007669"/>
    <property type="project" value="InterPro"/>
</dbReference>
<protein>
    <submittedName>
        <fullName evidence="4">Glycosyltransferase, MGT family</fullName>
    </submittedName>
</protein>
<dbReference type="OrthoDB" id="6620093at2"/>
<evidence type="ECO:0000256" key="1">
    <source>
        <dbReference type="ARBA" id="ARBA00009995"/>
    </source>
</evidence>
<gene>
    <name evidence="4" type="ORF">SAMN05216174_11053</name>
</gene>
<dbReference type="AlphaFoldDB" id="A0A1G6U186"/>
<keyword evidence="2 4" id="KW-0808">Transferase</keyword>